<dbReference type="GO" id="GO:0020037">
    <property type="term" value="F:heme binding"/>
    <property type="evidence" value="ECO:0007669"/>
    <property type="project" value="InterPro"/>
</dbReference>
<keyword evidence="14" id="KW-1185">Reference proteome</keyword>
<evidence type="ECO:0000256" key="2">
    <source>
        <dbReference type="ARBA" id="ARBA00004370"/>
    </source>
</evidence>
<reference evidence="13 14" key="1">
    <citation type="submission" date="2016-03" db="EMBL/GenBank/DDBJ databases">
        <title>Comparative genomics of the ectomycorrhizal sister species Rhizopogon vinicolor and Rhizopogon vesiculosus (Basidiomycota: Boletales) reveals a divergence of the mating type B locus.</title>
        <authorList>
            <person name="Mujic A.B."/>
            <person name="Kuo A."/>
            <person name="Tritt A."/>
            <person name="Lipzen A."/>
            <person name="Chen C."/>
            <person name="Johnson J."/>
            <person name="Sharma A."/>
            <person name="Barry K."/>
            <person name="Grigoriev I.V."/>
            <person name="Spatafora J.W."/>
        </authorList>
    </citation>
    <scope>NUCLEOTIDE SEQUENCE [LARGE SCALE GENOMIC DNA]</scope>
    <source>
        <strain evidence="13 14">AM-OR11-056</strain>
    </source>
</reference>
<comment type="subcellular location">
    <subcellularLocation>
        <location evidence="2">Membrane</location>
    </subcellularLocation>
</comment>
<keyword evidence="10" id="KW-0408">Iron</keyword>
<dbReference type="InterPro" id="IPR001128">
    <property type="entry name" value="Cyt_P450"/>
</dbReference>
<dbReference type="GO" id="GO:0004497">
    <property type="term" value="F:monooxygenase activity"/>
    <property type="evidence" value="ECO:0007669"/>
    <property type="project" value="UniProtKB-KW"/>
</dbReference>
<dbReference type="OrthoDB" id="1470350at2759"/>
<evidence type="ECO:0000256" key="7">
    <source>
        <dbReference type="ARBA" id="ARBA00022723"/>
    </source>
</evidence>
<dbReference type="PANTHER" id="PTHR24305">
    <property type="entry name" value="CYTOCHROME P450"/>
    <property type="match status" value="1"/>
</dbReference>
<evidence type="ECO:0008006" key="15">
    <source>
        <dbReference type="Google" id="ProtNLM"/>
    </source>
</evidence>
<dbReference type="InterPro" id="IPR050121">
    <property type="entry name" value="Cytochrome_P450_monoxygenase"/>
</dbReference>
<accession>A0A1J8QBQ1</accession>
<evidence type="ECO:0000256" key="6">
    <source>
        <dbReference type="ARBA" id="ARBA00022692"/>
    </source>
</evidence>
<keyword evidence="7" id="KW-0479">Metal-binding</keyword>
<keyword evidence="12" id="KW-0472">Membrane</keyword>
<keyword evidence="6" id="KW-0812">Transmembrane</keyword>
<dbReference type="Gene3D" id="1.10.630.10">
    <property type="entry name" value="Cytochrome P450"/>
    <property type="match status" value="1"/>
</dbReference>
<comment type="similarity">
    <text evidence="4">Belongs to the cytochrome P450 family.</text>
</comment>
<dbReference type="GO" id="GO:0016020">
    <property type="term" value="C:membrane"/>
    <property type="evidence" value="ECO:0007669"/>
    <property type="project" value="UniProtKB-SubCell"/>
</dbReference>
<protein>
    <recommendedName>
        <fullName evidence="15">Cytochrome P450</fullName>
    </recommendedName>
</protein>
<comment type="cofactor">
    <cofactor evidence="1">
        <name>heme</name>
        <dbReference type="ChEBI" id="CHEBI:30413"/>
    </cofactor>
</comment>
<evidence type="ECO:0000256" key="8">
    <source>
        <dbReference type="ARBA" id="ARBA00022989"/>
    </source>
</evidence>
<keyword evidence="9" id="KW-0560">Oxidoreductase</keyword>
<dbReference type="GO" id="GO:0016705">
    <property type="term" value="F:oxidoreductase activity, acting on paired donors, with incorporation or reduction of molecular oxygen"/>
    <property type="evidence" value="ECO:0007669"/>
    <property type="project" value="InterPro"/>
</dbReference>
<evidence type="ECO:0000256" key="11">
    <source>
        <dbReference type="ARBA" id="ARBA00023033"/>
    </source>
</evidence>
<evidence type="ECO:0000256" key="9">
    <source>
        <dbReference type="ARBA" id="ARBA00023002"/>
    </source>
</evidence>
<dbReference type="Pfam" id="PF00067">
    <property type="entry name" value="p450"/>
    <property type="match status" value="1"/>
</dbReference>
<evidence type="ECO:0000313" key="14">
    <source>
        <dbReference type="Proteomes" id="UP000183567"/>
    </source>
</evidence>
<evidence type="ECO:0000256" key="4">
    <source>
        <dbReference type="ARBA" id="ARBA00010617"/>
    </source>
</evidence>
<evidence type="ECO:0000256" key="12">
    <source>
        <dbReference type="ARBA" id="ARBA00023136"/>
    </source>
</evidence>
<dbReference type="PANTHER" id="PTHR24305:SF166">
    <property type="entry name" value="CYTOCHROME P450 12A4, MITOCHONDRIAL-RELATED"/>
    <property type="match status" value="1"/>
</dbReference>
<evidence type="ECO:0000256" key="5">
    <source>
        <dbReference type="ARBA" id="ARBA00022617"/>
    </source>
</evidence>
<proteinExistence type="inferred from homology"/>
<sequence length="101" mass="11406">MPYTAAVMKENLRFCPVGYHIYRYASQADVLPLSQPITTRFGAVIHELPVPKGTRIVASIAAYNRNKDLWGEDAHEFNPERWLNGTAKEKKTTPLGVYSNL</sequence>
<dbReference type="InterPro" id="IPR036396">
    <property type="entry name" value="Cyt_P450_sf"/>
</dbReference>
<evidence type="ECO:0000256" key="3">
    <source>
        <dbReference type="ARBA" id="ARBA00004721"/>
    </source>
</evidence>
<evidence type="ECO:0000256" key="1">
    <source>
        <dbReference type="ARBA" id="ARBA00001971"/>
    </source>
</evidence>
<dbReference type="SUPFAM" id="SSF48264">
    <property type="entry name" value="Cytochrome P450"/>
    <property type="match status" value="1"/>
</dbReference>
<name>A0A1J8QBQ1_9AGAM</name>
<evidence type="ECO:0000256" key="10">
    <source>
        <dbReference type="ARBA" id="ARBA00023004"/>
    </source>
</evidence>
<keyword evidence="11" id="KW-0503">Monooxygenase</keyword>
<organism evidence="13 14">
    <name type="scientific">Rhizopogon vesiculosus</name>
    <dbReference type="NCBI Taxonomy" id="180088"/>
    <lineage>
        <taxon>Eukaryota</taxon>
        <taxon>Fungi</taxon>
        <taxon>Dikarya</taxon>
        <taxon>Basidiomycota</taxon>
        <taxon>Agaricomycotina</taxon>
        <taxon>Agaricomycetes</taxon>
        <taxon>Agaricomycetidae</taxon>
        <taxon>Boletales</taxon>
        <taxon>Suillineae</taxon>
        <taxon>Rhizopogonaceae</taxon>
        <taxon>Rhizopogon</taxon>
    </lineage>
</organism>
<keyword evidence="8" id="KW-1133">Transmembrane helix</keyword>
<comment type="pathway">
    <text evidence="3">Secondary metabolite biosynthesis; terpenoid biosynthesis.</text>
</comment>
<dbReference type="GO" id="GO:0005506">
    <property type="term" value="F:iron ion binding"/>
    <property type="evidence" value="ECO:0007669"/>
    <property type="project" value="InterPro"/>
</dbReference>
<keyword evidence="5" id="KW-0349">Heme</keyword>
<evidence type="ECO:0000313" key="13">
    <source>
        <dbReference type="EMBL" id="OJA18405.1"/>
    </source>
</evidence>
<gene>
    <name evidence="13" type="ORF">AZE42_06397</name>
</gene>
<comment type="caution">
    <text evidence="13">The sequence shown here is derived from an EMBL/GenBank/DDBJ whole genome shotgun (WGS) entry which is preliminary data.</text>
</comment>
<dbReference type="EMBL" id="LVVM01001513">
    <property type="protein sequence ID" value="OJA18405.1"/>
    <property type="molecule type" value="Genomic_DNA"/>
</dbReference>
<dbReference type="Proteomes" id="UP000183567">
    <property type="component" value="Unassembled WGS sequence"/>
</dbReference>
<dbReference type="STRING" id="180088.A0A1J8QBQ1"/>
<dbReference type="AlphaFoldDB" id="A0A1J8QBQ1"/>